<comment type="caution">
    <text evidence="12">The sequence shown here is derived from an EMBL/GenBank/DDBJ whole genome shotgun (WGS) entry which is preliminary data.</text>
</comment>
<keyword evidence="7" id="KW-0206">Cytoskeleton</keyword>
<evidence type="ECO:0000256" key="6">
    <source>
        <dbReference type="ARBA" id="ARBA00022705"/>
    </source>
</evidence>
<evidence type="ECO:0000259" key="10">
    <source>
        <dbReference type="Pfam" id="PF18596"/>
    </source>
</evidence>
<comment type="similarity">
    <text evidence="3">Belongs to the SLD7 family.</text>
</comment>
<evidence type="ECO:0000256" key="1">
    <source>
        <dbReference type="ARBA" id="ARBA00004123"/>
    </source>
</evidence>
<comment type="subcellular location">
    <subcellularLocation>
        <location evidence="2">Cytoplasm</location>
        <location evidence="2">Cytoskeleton</location>
        <location evidence="2">Spindle pole</location>
    </subcellularLocation>
    <subcellularLocation>
        <location evidence="1">Nucleus</location>
    </subcellularLocation>
</comment>
<evidence type="ECO:0000259" key="11">
    <source>
        <dbReference type="Pfam" id="PF18636"/>
    </source>
</evidence>
<accession>A0A8J5R6S5</accession>
<name>A0A8J5R6S5_9ASCO</name>
<protein>
    <recommendedName>
        <fullName evidence="4">Mitochondrial morphogenesis protein SLD7</fullName>
    </recommendedName>
</protein>
<keyword evidence="13" id="KW-1185">Reference proteome</keyword>
<reference evidence="12 13" key="1">
    <citation type="journal article" date="2021" name="DNA Res.">
        <title>Genome analysis of Candida subhashii reveals its hybrid nature and dual mitochondrial genome conformations.</title>
        <authorList>
            <person name="Mixao V."/>
            <person name="Hegedusova E."/>
            <person name="Saus E."/>
            <person name="Pryszcz L.P."/>
            <person name="Cillingova A."/>
            <person name="Nosek J."/>
            <person name="Gabaldon T."/>
        </authorList>
    </citation>
    <scope>NUCLEOTIDE SEQUENCE [LARGE SCALE GENOMIC DNA]</scope>
    <source>
        <strain evidence="12 13">CBS 10753</strain>
    </source>
</reference>
<keyword evidence="9" id="KW-0131">Cell cycle</keyword>
<gene>
    <name evidence="12" type="ORF">J8A68_000528</name>
</gene>
<dbReference type="Pfam" id="PF18636">
    <property type="entry name" value="Sld7_N"/>
    <property type="match status" value="1"/>
</dbReference>
<evidence type="ECO:0000256" key="3">
    <source>
        <dbReference type="ARBA" id="ARBA00009044"/>
    </source>
</evidence>
<dbReference type="EMBL" id="JAGSYN010000045">
    <property type="protein sequence ID" value="KAG7665905.1"/>
    <property type="molecule type" value="Genomic_DNA"/>
</dbReference>
<keyword evidence="8" id="KW-0539">Nucleus</keyword>
<evidence type="ECO:0000256" key="9">
    <source>
        <dbReference type="ARBA" id="ARBA00023306"/>
    </source>
</evidence>
<evidence type="ECO:0000256" key="7">
    <source>
        <dbReference type="ARBA" id="ARBA00023212"/>
    </source>
</evidence>
<evidence type="ECO:0000313" key="13">
    <source>
        <dbReference type="Proteomes" id="UP000694255"/>
    </source>
</evidence>
<evidence type="ECO:0000256" key="8">
    <source>
        <dbReference type="ARBA" id="ARBA00023242"/>
    </source>
</evidence>
<proteinExistence type="inferred from homology"/>
<evidence type="ECO:0000256" key="2">
    <source>
        <dbReference type="ARBA" id="ARBA00004647"/>
    </source>
</evidence>
<dbReference type="Pfam" id="PF18596">
    <property type="entry name" value="Sld7_C"/>
    <property type="match status" value="1"/>
</dbReference>
<evidence type="ECO:0000256" key="4">
    <source>
        <dbReference type="ARBA" id="ARBA00017231"/>
    </source>
</evidence>
<dbReference type="GO" id="GO:0006260">
    <property type="term" value="P:DNA replication"/>
    <property type="evidence" value="ECO:0007669"/>
    <property type="project" value="UniProtKB-KW"/>
</dbReference>
<dbReference type="RefSeq" id="XP_049266137.1">
    <property type="nucleotide sequence ID" value="XM_049409352.1"/>
</dbReference>
<feature type="domain" description="Sld7 C-terminal" evidence="10">
    <location>
        <begin position="197"/>
        <end position="280"/>
    </location>
</feature>
<keyword evidence="6" id="KW-0235">DNA replication</keyword>
<dbReference type="GeneID" id="73467329"/>
<evidence type="ECO:0000256" key="5">
    <source>
        <dbReference type="ARBA" id="ARBA00022490"/>
    </source>
</evidence>
<dbReference type="InterPro" id="IPR041564">
    <property type="entry name" value="Sld7_N"/>
</dbReference>
<evidence type="ECO:0000313" key="12">
    <source>
        <dbReference type="EMBL" id="KAG7665905.1"/>
    </source>
</evidence>
<sequence length="284" mass="32415">MNLATTIQLYDSNIIDDVQLWSDTSNFTQELTQIFTSNLSVHKVGNYINYTRLPIFLFYGHHRLCIYSSNNSTNDYFKNHLVKVSLTNPDSHLGLLFKVTNDTYLVFYFDFESKTIRAMMLNFTCLNQLDDLDDLASSPVNSILSFSKEKTPSISATTEVSRQIFDKVLEKKKQRQNPFLVPTPPSQENNSSVLTTQDQINSAVNKVILSGLRIRGLSANLCATANEKLAIKEIHQMTYKATLFSLRKYNYSFHKKSANNKSIRLNDIQVIVEGLLQVFVDIDN</sequence>
<organism evidence="12 13">
    <name type="scientific">[Candida] subhashii</name>
    <dbReference type="NCBI Taxonomy" id="561895"/>
    <lineage>
        <taxon>Eukaryota</taxon>
        <taxon>Fungi</taxon>
        <taxon>Dikarya</taxon>
        <taxon>Ascomycota</taxon>
        <taxon>Saccharomycotina</taxon>
        <taxon>Pichiomycetes</taxon>
        <taxon>Debaryomycetaceae</taxon>
        <taxon>Spathaspora</taxon>
    </lineage>
</organism>
<dbReference type="OrthoDB" id="4063051at2759"/>
<dbReference type="AlphaFoldDB" id="A0A8J5R6S5"/>
<dbReference type="GO" id="GO:0005634">
    <property type="term" value="C:nucleus"/>
    <property type="evidence" value="ECO:0007669"/>
    <property type="project" value="UniProtKB-SubCell"/>
</dbReference>
<dbReference type="GO" id="GO:0000922">
    <property type="term" value="C:spindle pole"/>
    <property type="evidence" value="ECO:0007669"/>
    <property type="project" value="UniProtKB-SubCell"/>
</dbReference>
<dbReference type="Proteomes" id="UP000694255">
    <property type="component" value="Unassembled WGS sequence"/>
</dbReference>
<dbReference type="InterPro" id="IPR041260">
    <property type="entry name" value="Sld7_C"/>
</dbReference>
<feature type="domain" description="Sld7 N-terminal" evidence="11">
    <location>
        <begin position="14"/>
        <end position="123"/>
    </location>
</feature>
<keyword evidence="5" id="KW-0963">Cytoplasm</keyword>